<dbReference type="SUPFAM" id="SSF56104">
    <property type="entry name" value="SAICAR synthase-like"/>
    <property type="match status" value="1"/>
</dbReference>
<dbReference type="EC" id="6.3.2.6" evidence="2"/>
<evidence type="ECO:0000313" key="9">
    <source>
        <dbReference type="Proteomes" id="UP001642483"/>
    </source>
</evidence>
<accession>A0ABP0GTP1</accession>
<dbReference type="PANTHER" id="PTHR43599:SF3">
    <property type="entry name" value="SI:DKEY-6E2.2"/>
    <property type="match status" value="1"/>
</dbReference>
<keyword evidence="3" id="KW-0436">Ligase</keyword>
<dbReference type="EMBL" id="CAWYQH010000141">
    <property type="protein sequence ID" value="CAK8694204.1"/>
    <property type="molecule type" value="Genomic_DNA"/>
</dbReference>
<dbReference type="Gene3D" id="3.30.200.20">
    <property type="entry name" value="Phosphorylase Kinase, domain 1"/>
    <property type="match status" value="1"/>
</dbReference>
<dbReference type="PANTHER" id="PTHR43599">
    <property type="entry name" value="MULTIFUNCTIONAL PROTEIN ADE2"/>
    <property type="match status" value="1"/>
</dbReference>
<dbReference type="InterPro" id="IPR050089">
    <property type="entry name" value="SAICAR_synthetase"/>
</dbReference>
<evidence type="ECO:0000256" key="5">
    <source>
        <dbReference type="ARBA" id="ARBA00022755"/>
    </source>
</evidence>
<organism evidence="8 9">
    <name type="scientific">Clavelina lepadiformis</name>
    <name type="common">Light-bulb sea squirt</name>
    <name type="synonym">Ascidia lepadiformis</name>
    <dbReference type="NCBI Taxonomy" id="159417"/>
    <lineage>
        <taxon>Eukaryota</taxon>
        <taxon>Metazoa</taxon>
        <taxon>Chordata</taxon>
        <taxon>Tunicata</taxon>
        <taxon>Ascidiacea</taxon>
        <taxon>Aplousobranchia</taxon>
        <taxon>Clavelinidae</taxon>
        <taxon>Clavelina</taxon>
    </lineage>
</organism>
<keyword evidence="4" id="KW-0547">Nucleotide-binding</keyword>
<dbReference type="InterPro" id="IPR028923">
    <property type="entry name" value="SAICAR_synt/ADE2_N"/>
</dbReference>
<keyword evidence="5" id="KW-0658">Purine biosynthesis</keyword>
<gene>
    <name evidence="8" type="ORF">CVLEPA_LOCUS27593</name>
</gene>
<keyword evidence="9" id="KW-1185">Reference proteome</keyword>
<name>A0ABP0GTP1_CLALP</name>
<evidence type="ECO:0000256" key="3">
    <source>
        <dbReference type="ARBA" id="ARBA00022598"/>
    </source>
</evidence>
<reference evidence="8 9" key="1">
    <citation type="submission" date="2024-02" db="EMBL/GenBank/DDBJ databases">
        <authorList>
            <person name="Daric V."/>
            <person name="Darras S."/>
        </authorList>
    </citation>
    <scope>NUCLEOTIDE SEQUENCE [LARGE SCALE GENOMIC DNA]</scope>
</reference>
<sequence>MKNLKENYRRVSEKVNEVVESVCREMKIACRTNVMEGKAEFSTRTSTNIMKLLNHFGIKTTLIKLEKHLVQGKHVWKCDIILSEWVAHRIATGSFLRRNKGVNEGYRFSPPKLETFFKDDKNHETQRSREVLEEAKLECGRETITIDLIDKMEKMAISIFEILDQMWKAK</sequence>
<comment type="caution">
    <text evidence="8">The sequence shown here is derived from an EMBL/GenBank/DDBJ whole genome shotgun (WGS) entry which is preliminary data.</text>
</comment>
<evidence type="ECO:0000313" key="8">
    <source>
        <dbReference type="EMBL" id="CAK8694204.1"/>
    </source>
</evidence>
<dbReference type="Gene3D" id="3.30.470.20">
    <property type="entry name" value="ATP-grasp fold, B domain"/>
    <property type="match status" value="1"/>
</dbReference>
<dbReference type="Pfam" id="PF01259">
    <property type="entry name" value="SAICAR_synt"/>
    <property type="match status" value="1"/>
</dbReference>
<dbReference type="Proteomes" id="UP001642483">
    <property type="component" value="Unassembled WGS sequence"/>
</dbReference>
<evidence type="ECO:0000256" key="2">
    <source>
        <dbReference type="ARBA" id="ARBA00012217"/>
    </source>
</evidence>
<feature type="domain" description="SAICAR synthetase/ADE2 N-terminal" evidence="7">
    <location>
        <begin position="32"/>
        <end position="169"/>
    </location>
</feature>
<proteinExistence type="predicted"/>
<comment type="pathway">
    <text evidence="1">Purine metabolism; IMP biosynthesis via de novo pathway; 5-amino-1-(5-phospho-D-ribosyl)imidazole-4-carboxamide from 5-amino-1-(5-phospho-D-ribosyl)imidazole-4-carboxylate: step 1/2.</text>
</comment>
<evidence type="ECO:0000259" key="7">
    <source>
        <dbReference type="Pfam" id="PF01259"/>
    </source>
</evidence>
<protein>
    <recommendedName>
        <fullName evidence="2">phosphoribosylaminoimidazolesuccinocarboxamide synthase</fullName>
        <ecNumber evidence="2">6.3.2.6</ecNumber>
    </recommendedName>
</protein>
<keyword evidence="6" id="KW-0067">ATP-binding</keyword>
<evidence type="ECO:0000256" key="6">
    <source>
        <dbReference type="ARBA" id="ARBA00022840"/>
    </source>
</evidence>
<evidence type="ECO:0000256" key="4">
    <source>
        <dbReference type="ARBA" id="ARBA00022741"/>
    </source>
</evidence>
<evidence type="ECO:0000256" key="1">
    <source>
        <dbReference type="ARBA" id="ARBA00004672"/>
    </source>
</evidence>